<dbReference type="STRING" id="9258.ENSOANP00000032517"/>
<dbReference type="GO" id="GO:0005737">
    <property type="term" value="C:cytoplasm"/>
    <property type="evidence" value="ECO:0007669"/>
    <property type="project" value="UniProtKB-SubCell"/>
</dbReference>
<evidence type="ECO:0000313" key="2">
    <source>
        <dbReference type="Ensembl" id="ENSOANP00000032517.2"/>
    </source>
</evidence>
<evidence type="ECO:0000313" key="3">
    <source>
        <dbReference type="Proteomes" id="UP000002279"/>
    </source>
</evidence>
<dbReference type="CDD" id="cd14473">
    <property type="entry name" value="FERM_B-lobe"/>
    <property type="match status" value="1"/>
</dbReference>
<protein>
    <recommendedName>
        <fullName evidence="1">FERM central domain-containing protein</fullName>
    </recommendedName>
</protein>
<keyword evidence="3" id="KW-1185">Reference proteome</keyword>
<dbReference type="Proteomes" id="UP000002279">
    <property type="component" value="Chromosome 2"/>
</dbReference>
<name>K7EG60_ORNAN</name>
<reference evidence="2" key="2">
    <citation type="submission" date="2025-08" db="UniProtKB">
        <authorList>
            <consortium name="Ensembl"/>
        </authorList>
    </citation>
    <scope>IDENTIFICATION</scope>
    <source>
        <strain evidence="2">Glennie</strain>
    </source>
</reference>
<dbReference type="GeneTree" id="ENSGT00930000151032"/>
<organism evidence="2 3">
    <name type="scientific">Ornithorhynchus anatinus</name>
    <name type="common">Duckbill platypus</name>
    <dbReference type="NCBI Taxonomy" id="9258"/>
    <lineage>
        <taxon>Eukaryota</taxon>
        <taxon>Metazoa</taxon>
        <taxon>Chordata</taxon>
        <taxon>Craniata</taxon>
        <taxon>Vertebrata</taxon>
        <taxon>Euteleostomi</taxon>
        <taxon>Mammalia</taxon>
        <taxon>Monotremata</taxon>
        <taxon>Ornithorhynchidae</taxon>
        <taxon>Ornithorhynchus</taxon>
    </lineage>
</organism>
<dbReference type="SUPFAM" id="SSF47031">
    <property type="entry name" value="Second domain of FERM"/>
    <property type="match status" value="1"/>
</dbReference>
<reference evidence="2 3" key="1">
    <citation type="journal article" date="2008" name="Nature">
        <title>Genome analysis of the platypus reveals unique signatures of evolution.</title>
        <authorList>
            <person name="Warren W.C."/>
            <person name="Hillier L.W."/>
            <person name="Marshall Graves J.A."/>
            <person name="Birney E."/>
            <person name="Ponting C.P."/>
            <person name="Grutzner F."/>
            <person name="Belov K."/>
            <person name="Miller W."/>
            <person name="Clarke L."/>
            <person name="Chinwalla A.T."/>
            <person name="Yang S.P."/>
            <person name="Heger A."/>
            <person name="Locke D.P."/>
            <person name="Miethke P."/>
            <person name="Waters P.D."/>
            <person name="Veyrunes F."/>
            <person name="Fulton L."/>
            <person name="Fulton B."/>
            <person name="Graves T."/>
            <person name="Wallis J."/>
            <person name="Puente X.S."/>
            <person name="Lopez-Otin C."/>
            <person name="Ordonez G.R."/>
            <person name="Eichler E.E."/>
            <person name="Chen L."/>
            <person name="Cheng Z."/>
            <person name="Deakin J.E."/>
            <person name="Alsop A."/>
            <person name="Thompson K."/>
            <person name="Kirby P."/>
            <person name="Papenfuss A.T."/>
            <person name="Wakefield M.J."/>
            <person name="Olender T."/>
            <person name="Lancet D."/>
            <person name="Huttley G.A."/>
            <person name="Smit A.F."/>
            <person name="Pask A."/>
            <person name="Temple-Smith P."/>
            <person name="Batzer M.A."/>
            <person name="Walker J.A."/>
            <person name="Konkel M.K."/>
            <person name="Harris R.S."/>
            <person name="Whittington C.M."/>
            <person name="Wong E.S."/>
            <person name="Gemmell N.J."/>
            <person name="Buschiazzo E."/>
            <person name="Vargas Jentzsch I.M."/>
            <person name="Merkel A."/>
            <person name="Schmitz J."/>
            <person name="Zemann A."/>
            <person name="Churakov G."/>
            <person name="Kriegs J.O."/>
            <person name="Brosius J."/>
            <person name="Murchison E.P."/>
            <person name="Sachidanandam R."/>
            <person name="Smith C."/>
            <person name="Hannon G.J."/>
            <person name="Tsend-Ayush E."/>
            <person name="McMillan D."/>
            <person name="Attenborough R."/>
            <person name="Rens W."/>
            <person name="Ferguson-Smith M."/>
            <person name="Lefevre C.M."/>
            <person name="Sharp J.A."/>
            <person name="Nicholas K.R."/>
            <person name="Ray D.A."/>
            <person name="Kube M."/>
            <person name="Reinhardt R."/>
            <person name="Pringle T.H."/>
            <person name="Taylor J."/>
            <person name="Jones R.C."/>
            <person name="Nixon B."/>
            <person name="Dacheux J.L."/>
            <person name="Niwa H."/>
            <person name="Sekita Y."/>
            <person name="Huang X."/>
            <person name="Stark A."/>
            <person name="Kheradpour P."/>
            <person name="Kellis M."/>
            <person name="Flicek P."/>
            <person name="Chen Y."/>
            <person name="Webber C."/>
            <person name="Hardison R."/>
            <person name="Nelson J."/>
            <person name="Hallsworth-Pepin K."/>
            <person name="Delehaunty K."/>
            <person name="Markovic C."/>
            <person name="Minx P."/>
            <person name="Feng Y."/>
            <person name="Kremitzki C."/>
            <person name="Mitreva M."/>
            <person name="Glasscock J."/>
            <person name="Wylie T."/>
            <person name="Wohldmann P."/>
            <person name="Thiru P."/>
            <person name="Nhan M.N."/>
            <person name="Pohl C.S."/>
            <person name="Smith S.M."/>
            <person name="Hou S."/>
            <person name="Nefedov M."/>
            <person name="de Jong P.J."/>
            <person name="Renfree M.B."/>
            <person name="Mardis E.R."/>
            <person name="Wilson R.K."/>
        </authorList>
    </citation>
    <scope>NUCLEOTIDE SEQUENCE [LARGE SCALE GENOMIC DNA]</scope>
    <source>
        <strain evidence="2 3">Glennie</strain>
    </source>
</reference>
<dbReference type="eggNOG" id="KOG4229">
    <property type="taxonomic scope" value="Eukaryota"/>
</dbReference>
<dbReference type="HOGENOM" id="CLU_1686009_0_0_1"/>
<dbReference type="InParanoid" id="K7EG60"/>
<dbReference type="AlphaFoldDB" id="K7EG60"/>
<dbReference type="InterPro" id="IPR051567">
    <property type="entry name" value="Unconventional_Myosin_ATPase"/>
</dbReference>
<dbReference type="InterPro" id="IPR035963">
    <property type="entry name" value="FERM_2"/>
</dbReference>
<reference evidence="2" key="3">
    <citation type="submission" date="2025-09" db="UniProtKB">
        <authorList>
            <consortium name="Ensembl"/>
        </authorList>
    </citation>
    <scope>IDENTIFICATION</scope>
    <source>
        <strain evidence="2">Glennie</strain>
    </source>
</reference>
<dbReference type="PANTHER" id="PTHR22692">
    <property type="entry name" value="MYOSIN VII, XV"/>
    <property type="match status" value="1"/>
</dbReference>
<dbReference type="Bgee" id="ENSOANG00000031004">
    <property type="expression patterns" value="Expressed in testis"/>
</dbReference>
<dbReference type="Pfam" id="PF00373">
    <property type="entry name" value="FERM_M"/>
    <property type="match status" value="1"/>
</dbReference>
<dbReference type="Ensembl" id="ENSOANT00000040455.2">
    <property type="protein sequence ID" value="ENSOANP00000032517.2"/>
    <property type="gene ID" value="ENSOANG00000031004.2"/>
</dbReference>
<dbReference type="InterPro" id="IPR019748">
    <property type="entry name" value="FERM_central"/>
</dbReference>
<proteinExistence type="predicted"/>
<evidence type="ECO:0000259" key="1">
    <source>
        <dbReference type="Pfam" id="PF00373"/>
    </source>
</evidence>
<dbReference type="PANTHER" id="PTHR22692:SF21">
    <property type="entry name" value="MYOSIN XVA"/>
    <property type="match status" value="1"/>
</dbReference>
<sequence length="140" mass="15712">TPVEHRGCLTSRHLPTRPPCSLGRSIPDALSCSPLPQVLPDYLKGLFNILPSVRPSEQQFQQLAKLAALQHRAKDSVYLPSVREVQDYVPPQFYRMMKGQAWLNLVIQHMQQIQALSPHHARAQFLGKKPPGRGGACRTD</sequence>
<feature type="domain" description="FERM central" evidence="1">
    <location>
        <begin position="61"/>
        <end position="126"/>
    </location>
</feature>
<accession>K7EG60</accession>